<evidence type="ECO:0000313" key="3">
    <source>
        <dbReference type="Proteomes" id="UP000316123"/>
    </source>
</evidence>
<organism evidence="2 3">
    <name type="scientific">Pseudomonas marginalis</name>
    <name type="common">Pseudomonas panacis</name>
    <dbReference type="NCBI Taxonomy" id="298"/>
    <lineage>
        <taxon>Bacteria</taxon>
        <taxon>Pseudomonadati</taxon>
        <taxon>Pseudomonadota</taxon>
        <taxon>Gammaproteobacteria</taxon>
        <taxon>Pseudomonadales</taxon>
        <taxon>Pseudomonadaceae</taxon>
        <taxon>Pseudomonas</taxon>
    </lineage>
</organism>
<accession>A0A9X9FZJ6</accession>
<proteinExistence type="predicted"/>
<reference evidence="2 3" key="1">
    <citation type="submission" date="2019-06" db="EMBL/GenBank/DDBJ databases">
        <title>Pseudomonas bimorpha sp. nov. isolated from bovine raw milk and skim milk concentrate.</title>
        <authorList>
            <person name="Hofmann K."/>
            <person name="Huptas C."/>
            <person name="Doll E."/>
            <person name="Scherer S."/>
            <person name="Wenning M."/>
        </authorList>
    </citation>
    <scope>NUCLEOTIDE SEQUENCE [LARGE SCALE GENOMIC DNA]</scope>
    <source>
        <strain evidence="2 3">DSM 13124</strain>
    </source>
</reference>
<protein>
    <submittedName>
        <fullName evidence="2">DUF1120 domain-containing protein</fullName>
    </submittedName>
</protein>
<dbReference type="InterPro" id="IPR010546">
    <property type="entry name" value="DUF1120"/>
</dbReference>
<gene>
    <name evidence="2" type="ORF">FIV41_00265</name>
</gene>
<feature type="signal peptide" evidence="1">
    <location>
        <begin position="1"/>
        <end position="24"/>
    </location>
</feature>
<name>A0A9X9FZJ6_PSEMA</name>
<dbReference type="AlphaFoldDB" id="A0A9X9FZJ6"/>
<sequence length="218" mass="23451">MIAMKKIISLSGMFLAMLGLSAQAADLRVRGSIAPASCSFTIVNSTIDYGRIDPRSLSATNYTKLAKKGTPYTVRCASPTFVGIKAQDNRASSKVRGMMVSQYNITYNDDFNYGLGFTSKNEKIGGYVVFMENNIADGKAVLVARSNNNGASWGITDPVLGQSGKVGSWRTNASYSPIKITVVSGNLNVQPVINKTSALSMNNEIKLDGHTTLELVYL</sequence>
<dbReference type="Pfam" id="PF06551">
    <property type="entry name" value="DUF1120"/>
    <property type="match status" value="1"/>
</dbReference>
<keyword evidence="1" id="KW-0732">Signal</keyword>
<dbReference type="EMBL" id="VFEQ01000001">
    <property type="protein sequence ID" value="TWR62590.1"/>
    <property type="molecule type" value="Genomic_DNA"/>
</dbReference>
<dbReference type="OrthoDB" id="7009302at2"/>
<feature type="chain" id="PRO_5040752021" evidence="1">
    <location>
        <begin position="25"/>
        <end position="218"/>
    </location>
</feature>
<comment type="caution">
    <text evidence="2">The sequence shown here is derived from an EMBL/GenBank/DDBJ whole genome shotgun (WGS) entry which is preliminary data.</text>
</comment>
<evidence type="ECO:0000313" key="2">
    <source>
        <dbReference type="EMBL" id="TWR62590.1"/>
    </source>
</evidence>
<dbReference type="Proteomes" id="UP000316123">
    <property type="component" value="Unassembled WGS sequence"/>
</dbReference>
<evidence type="ECO:0000256" key="1">
    <source>
        <dbReference type="SAM" id="SignalP"/>
    </source>
</evidence>